<keyword evidence="3" id="KW-0808">Transferase</keyword>
<dbReference type="SMART" id="SM01207">
    <property type="entry name" value="G3P_acyltransf"/>
    <property type="match status" value="1"/>
</dbReference>
<reference evidence="11" key="1">
    <citation type="journal article" date="2014" name="Front. Microbiol.">
        <title>High frequency of phylogenetically diverse reductive dehalogenase-homologous genes in deep subseafloor sedimentary metagenomes.</title>
        <authorList>
            <person name="Kawai M."/>
            <person name="Futagami T."/>
            <person name="Toyoda A."/>
            <person name="Takaki Y."/>
            <person name="Nishi S."/>
            <person name="Hori S."/>
            <person name="Arai W."/>
            <person name="Tsubouchi T."/>
            <person name="Morono Y."/>
            <person name="Uchiyama I."/>
            <person name="Ito T."/>
            <person name="Fujiyama A."/>
            <person name="Inagaki F."/>
            <person name="Takami H."/>
        </authorList>
    </citation>
    <scope>NUCLEOTIDE SEQUENCE</scope>
    <source>
        <strain evidence="11">Expedition CK06-06</strain>
    </source>
</reference>
<evidence type="ECO:0000256" key="9">
    <source>
        <dbReference type="ARBA" id="ARBA00023264"/>
    </source>
</evidence>
<keyword evidence="1" id="KW-1003">Cell membrane</keyword>
<keyword evidence="7 10" id="KW-0472">Membrane</keyword>
<keyword evidence="4 10" id="KW-0812">Transmembrane</keyword>
<name>X0WNV5_9ZZZZ</name>
<evidence type="ECO:0000256" key="6">
    <source>
        <dbReference type="ARBA" id="ARBA00023098"/>
    </source>
</evidence>
<protein>
    <recommendedName>
        <fullName evidence="12">Glycerol-3-phosphate acyltransferase</fullName>
    </recommendedName>
</protein>
<evidence type="ECO:0000256" key="10">
    <source>
        <dbReference type="SAM" id="Phobius"/>
    </source>
</evidence>
<dbReference type="AlphaFoldDB" id="X0WNV5"/>
<sequence length="136" mass="14157">MIVLSFVGLIILGYLIGSIPVGFILVKLARGIDIREHGSGSIGMTNVMRLVGVKAGVFVFFADMAKGAAAVALAYPIVTAYPHWAEVAGGIAAIVGHSWPIYIGFRGGRGIATGFGAVLVLCWPVGLIAFVVFLLV</sequence>
<comment type="caution">
    <text evidence="11">The sequence shown here is derived from an EMBL/GenBank/DDBJ whole genome shotgun (WGS) entry which is preliminary data.</text>
</comment>
<evidence type="ECO:0000256" key="2">
    <source>
        <dbReference type="ARBA" id="ARBA00022516"/>
    </source>
</evidence>
<evidence type="ECO:0000256" key="7">
    <source>
        <dbReference type="ARBA" id="ARBA00023136"/>
    </source>
</evidence>
<evidence type="ECO:0000256" key="4">
    <source>
        <dbReference type="ARBA" id="ARBA00022692"/>
    </source>
</evidence>
<evidence type="ECO:0000256" key="3">
    <source>
        <dbReference type="ARBA" id="ARBA00022679"/>
    </source>
</evidence>
<keyword evidence="6" id="KW-0443">Lipid metabolism</keyword>
<dbReference type="PANTHER" id="PTHR30309:SF0">
    <property type="entry name" value="GLYCEROL-3-PHOSPHATE ACYLTRANSFERASE-RELATED"/>
    <property type="match status" value="1"/>
</dbReference>
<keyword evidence="9" id="KW-1208">Phospholipid metabolism</keyword>
<keyword evidence="8" id="KW-0594">Phospholipid biosynthesis</keyword>
<dbReference type="InterPro" id="IPR003811">
    <property type="entry name" value="G3P_acylTferase_PlsY"/>
</dbReference>
<evidence type="ECO:0008006" key="12">
    <source>
        <dbReference type="Google" id="ProtNLM"/>
    </source>
</evidence>
<keyword evidence="2" id="KW-0444">Lipid biosynthesis</keyword>
<feature type="transmembrane region" description="Helical" evidence="10">
    <location>
        <begin position="115"/>
        <end position="135"/>
    </location>
</feature>
<evidence type="ECO:0000256" key="8">
    <source>
        <dbReference type="ARBA" id="ARBA00023209"/>
    </source>
</evidence>
<evidence type="ECO:0000256" key="5">
    <source>
        <dbReference type="ARBA" id="ARBA00022989"/>
    </source>
</evidence>
<dbReference type="GO" id="GO:0043772">
    <property type="term" value="F:acyl-phosphate glycerol-3-phosphate acyltransferase activity"/>
    <property type="evidence" value="ECO:0007669"/>
    <property type="project" value="InterPro"/>
</dbReference>
<feature type="non-terminal residue" evidence="11">
    <location>
        <position position="136"/>
    </location>
</feature>
<proteinExistence type="predicted"/>
<accession>X0WNV5</accession>
<dbReference type="Pfam" id="PF02660">
    <property type="entry name" value="G3P_acyltransf"/>
    <property type="match status" value="1"/>
</dbReference>
<organism evidence="11">
    <name type="scientific">marine sediment metagenome</name>
    <dbReference type="NCBI Taxonomy" id="412755"/>
    <lineage>
        <taxon>unclassified sequences</taxon>
        <taxon>metagenomes</taxon>
        <taxon>ecological metagenomes</taxon>
    </lineage>
</organism>
<dbReference type="GO" id="GO:0005886">
    <property type="term" value="C:plasma membrane"/>
    <property type="evidence" value="ECO:0007669"/>
    <property type="project" value="InterPro"/>
</dbReference>
<feature type="transmembrane region" description="Helical" evidence="10">
    <location>
        <begin position="50"/>
        <end position="78"/>
    </location>
</feature>
<evidence type="ECO:0000313" key="11">
    <source>
        <dbReference type="EMBL" id="GAG32654.1"/>
    </source>
</evidence>
<feature type="transmembrane region" description="Helical" evidence="10">
    <location>
        <begin position="6"/>
        <end position="29"/>
    </location>
</feature>
<gene>
    <name evidence="11" type="ORF">S01H1_61259</name>
</gene>
<dbReference type="EMBL" id="BARS01040157">
    <property type="protein sequence ID" value="GAG32654.1"/>
    <property type="molecule type" value="Genomic_DNA"/>
</dbReference>
<keyword evidence="5 10" id="KW-1133">Transmembrane helix</keyword>
<dbReference type="GO" id="GO:0008654">
    <property type="term" value="P:phospholipid biosynthetic process"/>
    <property type="evidence" value="ECO:0007669"/>
    <property type="project" value="UniProtKB-KW"/>
</dbReference>
<dbReference type="PANTHER" id="PTHR30309">
    <property type="entry name" value="INNER MEMBRANE PROTEIN YGIH"/>
    <property type="match status" value="1"/>
</dbReference>
<feature type="transmembrane region" description="Helical" evidence="10">
    <location>
        <begin position="84"/>
        <end position="103"/>
    </location>
</feature>
<evidence type="ECO:0000256" key="1">
    <source>
        <dbReference type="ARBA" id="ARBA00022475"/>
    </source>
</evidence>